<dbReference type="InterPro" id="IPR038765">
    <property type="entry name" value="Papain-like_cys_pep_sf"/>
</dbReference>
<organism evidence="5 6">
    <name type="scientific">Steinernema glaseri</name>
    <dbReference type="NCBI Taxonomy" id="37863"/>
    <lineage>
        <taxon>Eukaryota</taxon>
        <taxon>Metazoa</taxon>
        <taxon>Ecdysozoa</taxon>
        <taxon>Nematoda</taxon>
        <taxon>Chromadorea</taxon>
        <taxon>Rhabditida</taxon>
        <taxon>Tylenchina</taxon>
        <taxon>Panagrolaimomorpha</taxon>
        <taxon>Strongyloidoidea</taxon>
        <taxon>Steinernematidae</taxon>
        <taxon>Steinernema</taxon>
    </lineage>
</organism>
<sequence>MYNFLTVTSRLRSSSQVSSRLHPFSTVSLRRQPSLPPTASNFNCLRFLRRQPPLPSLSTPVSGRSSLPSGWSAVRRHPKPCLYCNLPSLFPNKGYYTIKNQWHRLNSPPSHSRAIMRFQRKNEASEHDSSRLHPSRLKKKLLAKSGHDCRKRLRQGHSLDSEPTTGETAYTPVYAGNQTTVYNSLCGANASQYGRVLIPINQDDVHWQLGVLNVEQRSVVVYDSMVGSTTKQQLLGTYQARRLKEIAANIINKRQGLSHSTGAIREDQVLVIRAPASRRIQQVDGYNYGVHVIDNARRYMQAAPHPEPTAATVVNIADRSLGTSRGRIRRYINNVRQQYRTYLFQQNPQFIPQATTHIIQQRKNAKDLKMQDYWAYVDDEFQTFVKRIDVSAPDRVEKMISKQQTIKRVNIDTTDRDGAQKSHSIFRAAQRKKKFSKEFVSVQAERHLERIDKPEVISVSEVASQLRVMFVDEEKLAQHDDENIPATLEDLCCSLEQDEKLSLVVEDEEPMAEELHVDMKPKRTTVSQCDSIQRIRHVYAGNQTALYNRQPVVNRQQLGRSAAQL</sequence>
<dbReference type="Proteomes" id="UP000095287">
    <property type="component" value="Unplaced"/>
</dbReference>
<dbReference type="SUPFAM" id="SSF54001">
    <property type="entry name" value="Cysteine proteinases"/>
    <property type="match status" value="1"/>
</dbReference>
<dbReference type="InterPro" id="IPR003653">
    <property type="entry name" value="Peptidase_C48_C"/>
</dbReference>
<keyword evidence="5" id="KW-1185">Reference proteome</keyword>
<dbReference type="GO" id="GO:0008234">
    <property type="term" value="F:cysteine-type peptidase activity"/>
    <property type="evidence" value="ECO:0007669"/>
    <property type="project" value="InterPro"/>
</dbReference>
<name>A0A1I7YW27_9BILA</name>
<feature type="domain" description="Ubiquitin-like protease family profile" evidence="4">
    <location>
        <begin position="196"/>
        <end position="307"/>
    </location>
</feature>
<dbReference type="GO" id="GO:0006508">
    <property type="term" value="P:proteolysis"/>
    <property type="evidence" value="ECO:0007669"/>
    <property type="project" value="UniProtKB-KW"/>
</dbReference>
<proteinExistence type="inferred from homology"/>
<comment type="similarity">
    <text evidence="1">Belongs to the peptidase C48 family.</text>
</comment>
<dbReference type="Gene3D" id="3.40.395.10">
    <property type="entry name" value="Adenoviral Proteinase, Chain A"/>
    <property type="match status" value="1"/>
</dbReference>
<evidence type="ECO:0000313" key="6">
    <source>
        <dbReference type="WBParaSite" id="L893_g20284.t1"/>
    </source>
</evidence>
<evidence type="ECO:0000256" key="3">
    <source>
        <dbReference type="ARBA" id="ARBA00022801"/>
    </source>
</evidence>
<accession>A0A1I7YW27</accession>
<dbReference type="WBParaSite" id="L893_g20284.t1">
    <property type="protein sequence ID" value="L893_g20284.t1"/>
    <property type="gene ID" value="L893_g20284"/>
</dbReference>
<keyword evidence="3" id="KW-0378">Hydrolase</keyword>
<dbReference type="AlphaFoldDB" id="A0A1I7YW27"/>
<protein>
    <submittedName>
        <fullName evidence="6">ULP_PROTEASE domain-containing protein</fullName>
    </submittedName>
</protein>
<evidence type="ECO:0000259" key="4">
    <source>
        <dbReference type="Pfam" id="PF02902"/>
    </source>
</evidence>
<reference evidence="6" key="1">
    <citation type="submission" date="2016-11" db="UniProtKB">
        <authorList>
            <consortium name="WormBaseParasite"/>
        </authorList>
    </citation>
    <scope>IDENTIFICATION</scope>
</reference>
<dbReference type="Pfam" id="PF02902">
    <property type="entry name" value="Peptidase_C48"/>
    <property type="match status" value="1"/>
</dbReference>
<keyword evidence="2" id="KW-0645">Protease</keyword>
<evidence type="ECO:0000256" key="2">
    <source>
        <dbReference type="ARBA" id="ARBA00022670"/>
    </source>
</evidence>
<evidence type="ECO:0000313" key="5">
    <source>
        <dbReference type="Proteomes" id="UP000095287"/>
    </source>
</evidence>
<evidence type="ECO:0000256" key="1">
    <source>
        <dbReference type="ARBA" id="ARBA00005234"/>
    </source>
</evidence>